<comment type="subcellular location">
    <subcellularLocation>
        <location evidence="1">Membrane</location>
        <topology evidence="1">Multi-pass membrane protein</topology>
    </subcellularLocation>
</comment>
<name>A0A137PEB9_CONC2</name>
<dbReference type="Pfam" id="PF04791">
    <property type="entry name" value="LMBR1"/>
    <property type="match status" value="1"/>
</dbReference>
<comment type="similarity">
    <text evidence="2">Belongs to the LIMR family.</text>
</comment>
<keyword evidence="5 6" id="KW-0472">Membrane</keyword>
<keyword evidence="4 6" id="KW-1133">Transmembrane helix</keyword>
<keyword evidence="3 6" id="KW-0812">Transmembrane</keyword>
<feature type="transmembrane region" description="Helical" evidence="6">
    <location>
        <begin position="444"/>
        <end position="464"/>
    </location>
</feature>
<keyword evidence="8" id="KW-1185">Reference proteome</keyword>
<evidence type="ECO:0008006" key="9">
    <source>
        <dbReference type="Google" id="ProtNLM"/>
    </source>
</evidence>
<dbReference type="InterPro" id="IPR051584">
    <property type="entry name" value="GPCR-associated_LMBR1"/>
</dbReference>
<dbReference type="PANTHER" id="PTHR21355">
    <property type="entry name" value="G-PROTEIN COUPLED RECEPTOR-ASSOCIATED PROTEIN LMBRD2"/>
    <property type="match status" value="1"/>
</dbReference>
<evidence type="ECO:0000256" key="4">
    <source>
        <dbReference type="ARBA" id="ARBA00022989"/>
    </source>
</evidence>
<accession>A0A137PEB9</accession>
<feature type="transmembrane region" description="Helical" evidence="6">
    <location>
        <begin position="169"/>
        <end position="188"/>
    </location>
</feature>
<evidence type="ECO:0000256" key="2">
    <source>
        <dbReference type="ARBA" id="ARBA00010487"/>
    </source>
</evidence>
<organism evidence="7 8">
    <name type="scientific">Conidiobolus coronatus (strain ATCC 28846 / CBS 209.66 / NRRL 28638)</name>
    <name type="common">Delacroixia coronata</name>
    <dbReference type="NCBI Taxonomy" id="796925"/>
    <lineage>
        <taxon>Eukaryota</taxon>
        <taxon>Fungi</taxon>
        <taxon>Fungi incertae sedis</taxon>
        <taxon>Zoopagomycota</taxon>
        <taxon>Entomophthoromycotina</taxon>
        <taxon>Entomophthoromycetes</taxon>
        <taxon>Entomophthorales</taxon>
        <taxon>Ancylistaceae</taxon>
        <taxon>Conidiobolus</taxon>
    </lineage>
</organism>
<proteinExistence type="inferred from homology"/>
<feature type="transmembrane region" description="Helical" evidence="6">
    <location>
        <begin position="138"/>
        <end position="157"/>
    </location>
</feature>
<evidence type="ECO:0000256" key="6">
    <source>
        <dbReference type="SAM" id="Phobius"/>
    </source>
</evidence>
<dbReference type="PANTHER" id="PTHR21355:SF0">
    <property type="entry name" value="G-PROTEIN COUPLED RECEPTOR-ASSOCIATED PROTEIN LMBRD2"/>
    <property type="match status" value="1"/>
</dbReference>
<dbReference type="AlphaFoldDB" id="A0A137PEB9"/>
<feature type="transmembrane region" description="Helical" evidence="6">
    <location>
        <begin position="98"/>
        <end position="126"/>
    </location>
</feature>
<gene>
    <name evidence="7" type="ORF">CONCODRAFT_83576</name>
</gene>
<dbReference type="Proteomes" id="UP000070444">
    <property type="component" value="Unassembled WGS sequence"/>
</dbReference>
<sequence length="644" mass="74045">MAIYFPVNIDGMEGLLAIPIGFIVAAIVLRFYTNFKQNHWFINTLAFLTFGGTFFIIFHLLIDIASTGYIACIKDPLKTCTQPLFYDAQVVMATVWTVFYIVTIVCCWVLIPICQSFLFVGGTRFLYRLKWAFIRQGIYYSIVGTIGLISLIYIIATFNQLKLNTFIKALSNCWGLVLLVIFMGFGIVEIPRRLWKKSNSVKRLTYLELKTPKLREELLDSEHEYRENVNLLVNIADNIDSSHVYYNMVQQILNSPEVSLNRNSIIHNSQARFPSPLTEGYIATIHRKIKQAGHCRRRNQTLWDDHLKTTFFVQDIVNNLDSSDRKLTSSLKVLSGSKFDDYKLTILWWWYVMIYPIVLKALAIILSIMGAVIVWSEMTLAARNPVLSIVALLFEAISDNYALQNFFALIFLSYMTVCTFFALLNVKLFNYYVIVPNGQTDGISLLWVGNNMLRLIPALFFNFLKLGQIGVFEKQPLVFIQFFGDYIDSAPVLGKSMSNYFPCIILIPVALVFFNLHIKFAKLFSLEDFFYEADTFEGRTLEGKSILATERSKRERQFQFDSRDSHPSNTPSRSIDIEEARFTPDSDDNGAAGNYFQSQESSGVLVKIRNFFNWNRITLRSSPSNVSLRSDHSDEYEQFIVRES</sequence>
<evidence type="ECO:0000256" key="3">
    <source>
        <dbReference type="ARBA" id="ARBA00022692"/>
    </source>
</evidence>
<dbReference type="InterPro" id="IPR006876">
    <property type="entry name" value="LMBR1-like_membr_prot"/>
</dbReference>
<evidence type="ECO:0000256" key="5">
    <source>
        <dbReference type="ARBA" id="ARBA00023136"/>
    </source>
</evidence>
<dbReference type="OrthoDB" id="203099at2759"/>
<dbReference type="GO" id="GO:0016020">
    <property type="term" value="C:membrane"/>
    <property type="evidence" value="ECO:0007669"/>
    <property type="project" value="UniProtKB-SubCell"/>
</dbReference>
<reference evidence="7 8" key="1">
    <citation type="journal article" date="2015" name="Genome Biol. Evol.">
        <title>Phylogenomic analyses indicate that early fungi evolved digesting cell walls of algal ancestors of land plants.</title>
        <authorList>
            <person name="Chang Y."/>
            <person name="Wang S."/>
            <person name="Sekimoto S."/>
            <person name="Aerts A.L."/>
            <person name="Choi C."/>
            <person name="Clum A."/>
            <person name="LaButti K.M."/>
            <person name="Lindquist E.A."/>
            <person name="Yee Ngan C."/>
            <person name="Ohm R.A."/>
            <person name="Salamov A.A."/>
            <person name="Grigoriev I.V."/>
            <person name="Spatafora J.W."/>
            <person name="Berbee M.L."/>
        </authorList>
    </citation>
    <scope>NUCLEOTIDE SEQUENCE [LARGE SCALE GENOMIC DNA]</scope>
    <source>
        <strain evidence="7 8">NRRL 28638</strain>
    </source>
</reference>
<feature type="transmembrane region" description="Helical" evidence="6">
    <location>
        <begin position="348"/>
        <end position="375"/>
    </location>
</feature>
<evidence type="ECO:0000313" key="7">
    <source>
        <dbReference type="EMBL" id="KXN73348.1"/>
    </source>
</evidence>
<protein>
    <recommendedName>
        <fullName evidence="9">LMBR1-domain-containing protein</fullName>
    </recommendedName>
</protein>
<evidence type="ECO:0000313" key="8">
    <source>
        <dbReference type="Proteomes" id="UP000070444"/>
    </source>
</evidence>
<feature type="transmembrane region" description="Helical" evidence="6">
    <location>
        <begin position="40"/>
        <end position="62"/>
    </location>
</feature>
<dbReference type="OMA" id="QLERICY"/>
<feature type="transmembrane region" description="Helical" evidence="6">
    <location>
        <begin position="405"/>
        <end position="424"/>
    </location>
</feature>
<dbReference type="EMBL" id="KQ964438">
    <property type="protein sequence ID" value="KXN73348.1"/>
    <property type="molecule type" value="Genomic_DNA"/>
</dbReference>
<feature type="transmembrane region" description="Helical" evidence="6">
    <location>
        <begin position="14"/>
        <end position="33"/>
    </location>
</feature>
<feature type="transmembrane region" description="Helical" evidence="6">
    <location>
        <begin position="499"/>
        <end position="518"/>
    </location>
</feature>
<evidence type="ECO:0000256" key="1">
    <source>
        <dbReference type="ARBA" id="ARBA00004141"/>
    </source>
</evidence>